<dbReference type="InterPro" id="IPR029021">
    <property type="entry name" value="Prot-tyrosine_phosphatase-like"/>
</dbReference>
<organism evidence="1 2">
    <name type="scientific">Prosthecobacter vanneervenii</name>
    <dbReference type="NCBI Taxonomy" id="48466"/>
    <lineage>
        <taxon>Bacteria</taxon>
        <taxon>Pseudomonadati</taxon>
        <taxon>Verrucomicrobiota</taxon>
        <taxon>Verrucomicrobiia</taxon>
        <taxon>Verrucomicrobiales</taxon>
        <taxon>Verrucomicrobiaceae</taxon>
        <taxon>Prosthecobacter</taxon>
    </lineage>
</organism>
<evidence type="ECO:0000313" key="1">
    <source>
        <dbReference type="EMBL" id="MBB5032544.1"/>
    </source>
</evidence>
<proteinExistence type="predicted"/>
<name>A0A7W7YAJ9_9BACT</name>
<evidence type="ECO:0008006" key="3">
    <source>
        <dbReference type="Google" id="ProtNLM"/>
    </source>
</evidence>
<dbReference type="RefSeq" id="WP_184339471.1">
    <property type="nucleotide sequence ID" value="NZ_JACHIG010000004.1"/>
</dbReference>
<gene>
    <name evidence="1" type="ORF">HNQ65_002126</name>
</gene>
<keyword evidence="2" id="KW-1185">Reference proteome</keyword>
<reference evidence="1 2" key="1">
    <citation type="submission" date="2020-08" db="EMBL/GenBank/DDBJ databases">
        <title>Genomic Encyclopedia of Type Strains, Phase IV (KMG-IV): sequencing the most valuable type-strain genomes for metagenomic binning, comparative biology and taxonomic classification.</title>
        <authorList>
            <person name="Goeker M."/>
        </authorList>
    </citation>
    <scope>NUCLEOTIDE SEQUENCE [LARGE SCALE GENOMIC DNA]</scope>
    <source>
        <strain evidence="1 2">DSM 12252</strain>
    </source>
</reference>
<dbReference type="EMBL" id="JACHIG010000004">
    <property type="protein sequence ID" value="MBB5032544.1"/>
    <property type="molecule type" value="Genomic_DNA"/>
</dbReference>
<protein>
    <recommendedName>
        <fullName evidence="3">Tyrosine specific protein phosphatases domain-containing protein</fullName>
    </recommendedName>
</protein>
<dbReference type="Gene3D" id="3.90.190.10">
    <property type="entry name" value="Protein tyrosine phosphatase superfamily"/>
    <property type="match status" value="1"/>
</dbReference>
<dbReference type="SUPFAM" id="SSF52799">
    <property type="entry name" value="(Phosphotyrosine protein) phosphatases II"/>
    <property type="match status" value="1"/>
</dbReference>
<comment type="caution">
    <text evidence="1">The sequence shown here is derived from an EMBL/GenBank/DDBJ whole genome shotgun (WGS) entry which is preliminary data.</text>
</comment>
<accession>A0A7W7YAJ9</accession>
<dbReference type="Proteomes" id="UP000590740">
    <property type="component" value="Unassembled WGS sequence"/>
</dbReference>
<evidence type="ECO:0000313" key="2">
    <source>
        <dbReference type="Proteomes" id="UP000590740"/>
    </source>
</evidence>
<dbReference type="AlphaFoldDB" id="A0A7W7YAJ9"/>
<sequence>MFIESLQRETAVCPHSEVEQFLADSPGRWHVISIREPDHPEAILKDALRSRVFVFTDVFGGTESDGPRATHLESILRFARQSGNAPLLVQCWAGRSRSTAVALLLIVQSLWDKGMDGAELVRTAVDALLMIRPVAAPNRLVLRLELEQFLPQSLAGTLAKSLLSEPRLMENFQTVSS</sequence>